<evidence type="ECO:0000313" key="9">
    <source>
        <dbReference type="EMBL" id="ABN64397.2"/>
    </source>
</evidence>
<dbReference type="Pfam" id="PF07034">
    <property type="entry name" value="ORC3_N"/>
    <property type="match status" value="1"/>
</dbReference>
<comment type="similarity">
    <text evidence="2">Belongs to the ORC3 family.</text>
</comment>
<dbReference type="InterPro" id="IPR020795">
    <property type="entry name" value="ORC3"/>
</dbReference>
<organism evidence="9 10">
    <name type="scientific">Scheffersomyces stipitis (strain ATCC 58785 / CBS 6054 / NBRC 10063 / NRRL Y-11545)</name>
    <name type="common">Yeast</name>
    <name type="synonym">Pichia stipitis</name>
    <dbReference type="NCBI Taxonomy" id="322104"/>
    <lineage>
        <taxon>Eukaryota</taxon>
        <taxon>Fungi</taxon>
        <taxon>Dikarya</taxon>
        <taxon>Ascomycota</taxon>
        <taxon>Saccharomycotina</taxon>
        <taxon>Pichiomycetes</taxon>
        <taxon>Debaryomycetaceae</taxon>
        <taxon>Scheffersomyces</taxon>
    </lineage>
</organism>
<gene>
    <name evidence="9" type="ORF">PICST_54331</name>
</gene>
<dbReference type="Proteomes" id="UP000002258">
    <property type="component" value="Chromosome 2"/>
</dbReference>
<dbReference type="CDD" id="cd20704">
    <property type="entry name" value="Orc3"/>
    <property type="match status" value="1"/>
</dbReference>
<feature type="compositionally biased region" description="Basic residues" evidence="6">
    <location>
        <begin position="1"/>
        <end position="11"/>
    </location>
</feature>
<evidence type="ECO:0000256" key="1">
    <source>
        <dbReference type="ARBA" id="ARBA00004123"/>
    </source>
</evidence>
<dbReference type="InterPro" id="IPR040855">
    <property type="entry name" value="ORC_WH_C"/>
</dbReference>
<dbReference type="AlphaFoldDB" id="A3LNX6"/>
<protein>
    <submittedName>
        <fullName evidence="9">Uncharacterized protein</fullName>
    </submittedName>
</protein>
<dbReference type="STRING" id="322104.A3LNX6"/>
<keyword evidence="3" id="KW-0235">DNA replication</keyword>
<reference evidence="9 10" key="1">
    <citation type="journal article" date="2007" name="Nat. Biotechnol.">
        <title>Genome sequence of the lignocellulose-bioconverting and xylose-fermenting yeast Pichia stipitis.</title>
        <authorList>
            <person name="Jeffries T.W."/>
            <person name="Grigoriev I.V."/>
            <person name="Grimwood J."/>
            <person name="Laplaza J.M."/>
            <person name="Aerts A."/>
            <person name="Salamov A."/>
            <person name="Schmutz J."/>
            <person name="Lindquist E."/>
            <person name="Dehal P."/>
            <person name="Shapiro H."/>
            <person name="Jin Y.S."/>
            <person name="Passoth V."/>
            <person name="Richardson P.M."/>
        </authorList>
    </citation>
    <scope>NUCLEOTIDE SEQUENCE [LARGE SCALE GENOMIC DNA]</scope>
    <source>
        <strain evidence="10">ATCC 58785 / CBS 6054 / NBRC 10063 / NRRL Y-11545</strain>
    </source>
</reference>
<dbReference type="Pfam" id="PF18137">
    <property type="entry name" value="WHD_ORC"/>
    <property type="match status" value="1"/>
</dbReference>
<name>A3LNX6_PICST</name>
<evidence type="ECO:0000256" key="6">
    <source>
        <dbReference type="SAM" id="MobiDB-lite"/>
    </source>
</evidence>
<keyword evidence="5" id="KW-0539">Nucleus</keyword>
<comment type="subcellular location">
    <subcellularLocation>
        <location evidence="1">Nucleus</location>
    </subcellularLocation>
</comment>
<evidence type="ECO:0000259" key="8">
    <source>
        <dbReference type="Pfam" id="PF18137"/>
    </source>
</evidence>
<sequence>MVRRTRGAKRNKSVDSSDNDDSLSDASDEEIVTSNTPASNLDNDQKTHYFVTINSKNRNGNSSSMLGSFFETLNPFKKRKTAPAEDSIPKTPFLQLFNGQEPPEAVAKRYQLFVDTWKPQLEQIESELNQANNALFSNLLKFIDERGAKSRLPTAYVQLTTNSANNLRIMQDFNNYLKQQPKFNNTTVINLMSKNCYNIKSTFREIIKQFLEANNEEFNIQGRVNYDFDIVRDYCISNIKDLKSFHILIIIQDTNSMSNHVLNQLIRILHSYCTELPIHLVLGLSSENVGKWISGNLSNESRIIVDGNKFSSNDNIDFGFELLDKLFLNPHGMSLILHPQLTTIILNRFKYSNNSIDALIAEIKLVYMIHFYQQPLSLLLSVAPSEISSLGPVHLQRLRKLPSFKKHIELNLASKSFNYSFFKSLLTDDVVLVQEFEKASVNFGEYQKTVLNAIDIVSYLQKFGHNQSLTKHKFDLYNMIANNKFVHSVYLNELLKSISKSSELQTKVTNKFLLPISSQYQGQYETKLLLDLSAQKAPEDIIAAFRNYFKNPLLQKPIEEMLFNEVFTMNGGTITQVPEPLFEENYENLMINLIRPNLRSTLEHGLENSNPYLSNPLIVDSESSQKGTLNPTLTYLFKVYKEAPVNISIYDFYIAFKSSLDRNKIKELLEKEDEVDIDVDEVWEKLTYSWFTQNCFELMMMGLLKEKPKGDHLEKAIWKGV</sequence>
<dbReference type="GO" id="GO:0005656">
    <property type="term" value="C:nuclear pre-replicative complex"/>
    <property type="evidence" value="ECO:0007669"/>
    <property type="project" value="TreeGrafter"/>
</dbReference>
<dbReference type="KEGG" id="pic:PICST_54331"/>
<feature type="domain" description="Origin recognition complex subunit 3 winged helix C-terminal" evidence="8">
    <location>
        <begin position="599"/>
        <end position="718"/>
    </location>
</feature>
<dbReference type="FunCoup" id="A3LNX6">
    <property type="interactions" value="908"/>
</dbReference>
<evidence type="ECO:0000313" key="10">
    <source>
        <dbReference type="Proteomes" id="UP000002258"/>
    </source>
</evidence>
<dbReference type="OrthoDB" id="10265211at2759"/>
<keyword evidence="10" id="KW-1185">Reference proteome</keyword>
<proteinExistence type="inferred from homology"/>
<dbReference type="RefSeq" id="XP_001382426.2">
    <property type="nucleotide sequence ID" value="XM_001382389.1"/>
</dbReference>
<evidence type="ECO:0000256" key="2">
    <source>
        <dbReference type="ARBA" id="ARBA00010977"/>
    </source>
</evidence>
<dbReference type="EMBL" id="CP000496">
    <property type="protein sequence ID" value="ABN64397.2"/>
    <property type="molecule type" value="Genomic_DNA"/>
</dbReference>
<evidence type="ECO:0000256" key="3">
    <source>
        <dbReference type="ARBA" id="ARBA00022705"/>
    </source>
</evidence>
<dbReference type="PANTHER" id="PTHR12748">
    <property type="entry name" value="ORIGIN RECOGNITION COMPLEX SUBUNIT 3"/>
    <property type="match status" value="1"/>
</dbReference>
<dbReference type="GeneID" id="4836767"/>
<dbReference type="eggNOG" id="KOG2538">
    <property type="taxonomic scope" value="Eukaryota"/>
</dbReference>
<dbReference type="GO" id="GO:0003688">
    <property type="term" value="F:DNA replication origin binding"/>
    <property type="evidence" value="ECO:0007669"/>
    <property type="project" value="TreeGrafter"/>
</dbReference>
<feature type="domain" description="Origin recognition complex subunit 3 N-terminal" evidence="7">
    <location>
        <begin position="42"/>
        <end position="379"/>
    </location>
</feature>
<dbReference type="InParanoid" id="A3LNX6"/>
<evidence type="ECO:0000256" key="4">
    <source>
        <dbReference type="ARBA" id="ARBA00023125"/>
    </source>
</evidence>
<keyword evidence="4" id="KW-0238">DNA-binding</keyword>
<accession>A3LNX6</accession>
<dbReference type="GO" id="GO:0005664">
    <property type="term" value="C:nuclear origin of replication recognition complex"/>
    <property type="evidence" value="ECO:0007669"/>
    <property type="project" value="InterPro"/>
</dbReference>
<evidence type="ECO:0000259" key="7">
    <source>
        <dbReference type="Pfam" id="PF07034"/>
    </source>
</evidence>
<dbReference type="OMA" id="CPTFMFF"/>
<feature type="compositionally biased region" description="Polar residues" evidence="6">
    <location>
        <begin position="32"/>
        <end position="42"/>
    </location>
</feature>
<evidence type="ECO:0000256" key="5">
    <source>
        <dbReference type="ARBA" id="ARBA00023242"/>
    </source>
</evidence>
<dbReference type="PANTHER" id="PTHR12748:SF0">
    <property type="entry name" value="ORIGIN RECOGNITION COMPLEX SUBUNIT 3"/>
    <property type="match status" value="1"/>
</dbReference>
<feature type="compositionally biased region" description="Acidic residues" evidence="6">
    <location>
        <begin position="17"/>
        <end position="31"/>
    </location>
</feature>
<dbReference type="GO" id="GO:0006270">
    <property type="term" value="P:DNA replication initiation"/>
    <property type="evidence" value="ECO:0007669"/>
    <property type="project" value="TreeGrafter"/>
</dbReference>
<dbReference type="InterPro" id="IPR045667">
    <property type="entry name" value="ORC3_N"/>
</dbReference>
<dbReference type="HOGENOM" id="CLU_403318_0_0_1"/>
<dbReference type="GO" id="GO:0031261">
    <property type="term" value="C:DNA replication preinitiation complex"/>
    <property type="evidence" value="ECO:0007669"/>
    <property type="project" value="TreeGrafter"/>
</dbReference>
<feature type="region of interest" description="Disordered" evidence="6">
    <location>
        <begin position="1"/>
        <end position="43"/>
    </location>
</feature>